<name>A0A2S0KEY2_9ACTN</name>
<dbReference type="KEGG" id="git:C6V83_08005"/>
<proteinExistence type="predicted"/>
<feature type="compositionally biased region" description="Polar residues" evidence="1">
    <location>
        <begin position="511"/>
        <end position="524"/>
    </location>
</feature>
<reference evidence="3 4" key="1">
    <citation type="submission" date="2018-03" db="EMBL/GenBank/DDBJ databases">
        <title>Characteristics and genome of n-alkane degrading marine bacteria Gordonia iterans isolated from crude oil contaminated in Tae-an, South Korea.</title>
        <authorList>
            <person name="Lee S.-S."/>
            <person name="Kim H."/>
        </authorList>
    </citation>
    <scope>NUCLEOTIDE SEQUENCE [LARGE SCALE GENOMIC DNA]</scope>
    <source>
        <strain evidence="3 4">Co17</strain>
    </source>
</reference>
<sequence>MKKSGRPRAQHWFVEATTVVVIGTFLAQAAAPDSRAVELAAAPAAAHAVPVAHQDAGAPPAETFQERQERIAASPKPLLEPLKENEGADTTCVSGEFTTLAVVFDSLVQSTIPSLPPALQRAARQQQKLIRRDMQNITVSTLAISEHPWTLGADDDDPAVKYRTPHSQVLLSGLLKIRDGRENEAIPVANITLSQAVETAWLYFFTTVLAPARLAVEVGPHVFDLGGAPIEALSFVSYSLLLTVGFAATRLGLTALYDAISAAVLNQCVARVTDEQKDLAGKPSDDVVYDIPIHPIIRSIAEQLGLADAQSCTPIGDLSLGRIVTRTAEAAKAQTGPAGKRRIDAETKRILRQMKSVRIPHHLIPADPADFSTLETMGSYIGGAIPYLGGAPLDILIGLGHNLGSGANLAETVPLHDLTVTKSLTAAYYSYYLAVHLFTEIGDALTNPAGIAPAPFRIIGATLNLPLTYGLVTYHHVVRGMCLREDDTTGTGLGAEKNKTDYANGVRTPKPRQTSTPGRSTPRSRATDHDVNGPRRGLR</sequence>
<dbReference type="AlphaFoldDB" id="A0A2S0KEY2"/>
<dbReference type="RefSeq" id="WP_105941955.1">
    <property type="nucleotide sequence ID" value="NZ_CP027433.1"/>
</dbReference>
<feature type="transmembrane region" description="Helical" evidence="2">
    <location>
        <begin position="12"/>
        <end position="31"/>
    </location>
</feature>
<keyword evidence="4" id="KW-1185">Reference proteome</keyword>
<dbReference type="Proteomes" id="UP000239814">
    <property type="component" value="Chromosome"/>
</dbReference>
<keyword evidence="2" id="KW-1133">Transmembrane helix</keyword>
<evidence type="ECO:0000256" key="1">
    <source>
        <dbReference type="SAM" id="MobiDB-lite"/>
    </source>
</evidence>
<keyword evidence="2" id="KW-0812">Transmembrane</keyword>
<feature type="region of interest" description="Disordered" evidence="1">
    <location>
        <begin position="488"/>
        <end position="539"/>
    </location>
</feature>
<accession>A0A2S0KEY2</accession>
<dbReference type="EMBL" id="CP027433">
    <property type="protein sequence ID" value="AVM00224.1"/>
    <property type="molecule type" value="Genomic_DNA"/>
</dbReference>
<evidence type="ECO:0000256" key="2">
    <source>
        <dbReference type="SAM" id="Phobius"/>
    </source>
</evidence>
<dbReference type="OrthoDB" id="4477733at2"/>
<protein>
    <submittedName>
        <fullName evidence="3">Uncharacterized protein</fullName>
    </submittedName>
</protein>
<evidence type="ECO:0000313" key="3">
    <source>
        <dbReference type="EMBL" id="AVM00224.1"/>
    </source>
</evidence>
<organism evidence="3 4">
    <name type="scientific">Gordonia iterans</name>
    <dbReference type="NCBI Taxonomy" id="1004901"/>
    <lineage>
        <taxon>Bacteria</taxon>
        <taxon>Bacillati</taxon>
        <taxon>Actinomycetota</taxon>
        <taxon>Actinomycetes</taxon>
        <taxon>Mycobacteriales</taxon>
        <taxon>Gordoniaceae</taxon>
        <taxon>Gordonia</taxon>
    </lineage>
</organism>
<evidence type="ECO:0000313" key="4">
    <source>
        <dbReference type="Proteomes" id="UP000239814"/>
    </source>
</evidence>
<keyword evidence="2" id="KW-0472">Membrane</keyword>
<gene>
    <name evidence="3" type="ORF">C6V83_08005</name>
</gene>